<organism evidence="9 10">
    <name type="scientific">Thalassospira profundimaris</name>
    <dbReference type="NCBI Taxonomy" id="502049"/>
    <lineage>
        <taxon>Bacteria</taxon>
        <taxon>Pseudomonadati</taxon>
        <taxon>Pseudomonadota</taxon>
        <taxon>Alphaproteobacteria</taxon>
        <taxon>Rhodospirillales</taxon>
        <taxon>Thalassospiraceae</taxon>
        <taxon>Thalassospira</taxon>
    </lineage>
</organism>
<dbReference type="Proteomes" id="UP000252517">
    <property type="component" value="Unassembled WGS sequence"/>
</dbReference>
<keyword evidence="2 6" id="KW-0349">Heme</keyword>
<dbReference type="GO" id="GO:0020037">
    <property type="term" value="F:heme binding"/>
    <property type="evidence" value="ECO:0007669"/>
    <property type="project" value="InterPro"/>
</dbReference>
<feature type="domain" description="Cytochrome c" evidence="8">
    <location>
        <begin position="24"/>
        <end position="124"/>
    </location>
</feature>
<keyword evidence="4" id="KW-0249">Electron transport</keyword>
<dbReference type="GO" id="GO:0046872">
    <property type="term" value="F:metal ion binding"/>
    <property type="evidence" value="ECO:0007669"/>
    <property type="project" value="UniProtKB-KW"/>
</dbReference>
<name>A0A367WX15_9PROT</name>
<dbReference type="PRINTS" id="PR00604">
    <property type="entry name" value="CYTCHRMECIAB"/>
</dbReference>
<gene>
    <name evidence="9" type="ORF">TH25_17315</name>
</gene>
<evidence type="ECO:0000256" key="7">
    <source>
        <dbReference type="SAM" id="SignalP"/>
    </source>
</evidence>
<dbReference type="OrthoDB" id="9805828at2"/>
<dbReference type="AlphaFoldDB" id="A0A367WX15"/>
<dbReference type="PROSITE" id="PS51007">
    <property type="entry name" value="CYTC"/>
    <property type="match status" value="1"/>
</dbReference>
<dbReference type="EMBL" id="JPWH01000015">
    <property type="protein sequence ID" value="RCK45984.1"/>
    <property type="molecule type" value="Genomic_DNA"/>
</dbReference>
<keyword evidence="1" id="KW-0813">Transport</keyword>
<keyword evidence="7" id="KW-0732">Signal</keyword>
<keyword evidence="3 6" id="KW-0479">Metal-binding</keyword>
<dbReference type="SUPFAM" id="SSF46626">
    <property type="entry name" value="Cytochrome c"/>
    <property type="match status" value="1"/>
</dbReference>
<evidence type="ECO:0000256" key="5">
    <source>
        <dbReference type="ARBA" id="ARBA00023004"/>
    </source>
</evidence>
<evidence type="ECO:0000256" key="1">
    <source>
        <dbReference type="ARBA" id="ARBA00022448"/>
    </source>
</evidence>
<evidence type="ECO:0000256" key="2">
    <source>
        <dbReference type="ARBA" id="ARBA00022617"/>
    </source>
</evidence>
<evidence type="ECO:0000313" key="10">
    <source>
        <dbReference type="Proteomes" id="UP000252517"/>
    </source>
</evidence>
<accession>A0A367WX15</accession>
<sequence>MKHLLVVLTITAGVALSSAAAAEGDVVRGAQVYRACVACHALEPGLHLTGPSLGGIWNRPAGRAEGFTRYSDALRDADFPWDVAAFNAWLADPQAMIEGTSMVFRGIADAGARADLIAFLERAGGAEGAAQLVANGVISEVYLRGQAPKPIRDAPDNARVVAMRHCGDGYTIETADGAHAVYWEKNIRLKIDSTETGPPPGFGVVLGAGMQGDRYSVIFGSLADLEHLVSENCKDR</sequence>
<feature type="chain" id="PRO_5017034439" description="Cytochrome c domain-containing protein" evidence="7">
    <location>
        <begin position="22"/>
        <end position="236"/>
    </location>
</feature>
<evidence type="ECO:0000256" key="4">
    <source>
        <dbReference type="ARBA" id="ARBA00022982"/>
    </source>
</evidence>
<dbReference type="RefSeq" id="WP_114089491.1">
    <property type="nucleotide sequence ID" value="NZ_JPWH01000015.1"/>
</dbReference>
<dbReference type="InterPro" id="IPR036909">
    <property type="entry name" value="Cyt_c-like_dom_sf"/>
</dbReference>
<comment type="caution">
    <text evidence="9">The sequence shown here is derived from an EMBL/GenBank/DDBJ whole genome shotgun (WGS) entry which is preliminary data.</text>
</comment>
<dbReference type="InterPro" id="IPR009056">
    <property type="entry name" value="Cyt_c-like_dom"/>
</dbReference>
<keyword evidence="5 6" id="KW-0408">Iron</keyword>
<reference evidence="9 10" key="1">
    <citation type="submission" date="2014-07" db="EMBL/GenBank/DDBJ databases">
        <title>Draft genome sequence of Thalassospira profundimaris S25-3-2.</title>
        <authorList>
            <person name="Lai Q."/>
            <person name="Shao Z."/>
        </authorList>
    </citation>
    <scope>NUCLEOTIDE SEQUENCE [LARGE SCALE GENOMIC DNA]</scope>
    <source>
        <strain evidence="9 10">S25-3-2</strain>
    </source>
</reference>
<dbReference type="PANTHER" id="PTHR11961">
    <property type="entry name" value="CYTOCHROME C"/>
    <property type="match status" value="1"/>
</dbReference>
<feature type="signal peptide" evidence="7">
    <location>
        <begin position="1"/>
        <end position="21"/>
    </location>
</feature>
<protein>
    <recommendedName>
        <fullName evidence="8">Cytochrome c domain-containing protein</fullName>
    </recommendedName>
</protein>
<evidence type="ECO:0000256" key="6">
    <source>
        <dbReference type="PROSITE-ProRule" id="PRU00433"/>
    </source>
</evidence>
<evidence type="ECO:0000313" key="9">
    <source>
        <dbReference type="EMBL" id="RCK45984.1"/>
    </source>
</evidence>
<dbReference type="InterPro" id="IPR002327">
    <property type="entry name" value="Cyt_c_1A/1B"/>
</dbReference>
<dbReference type="GO" id="GO:0009055">
    <property type="term" value="F:electron transfer activity"/>
    <property type="evidence" value="ECO:0007669"/>
    <property type="project" value="InterPro"/>
</dbReference>
<proteinExistence type="predicted"/>
<evidence type="ECO:0000259" key="8">
    <source>
        <dbReference type="PROSITE" id="PS51007"/>
    </source>
</evidence>
<dbReference type="Gene3D" id="1.10.760.10">
    <property type="entry name" value="Cytochrome c-like domain"/>
    <property type="match status" value="1"/>
</dbReference>
<evidence type="ECO:0000256" key="3">
    <source>
        <dbReference type="ARBA" id="ARBA00022723"/>
    </source>
</evidence>